<dbReference type="InterPro" id="IPR011010">
    <property type="entry name" value="DNA_brk_join_enz"/>
</dbReference>
<dbReference type="GeneID" id="78287124"/>
<reference evidence="6" key="1">
    <citation type="submission" date="2016-10" db="EMBL/GenBank/DDBJ databases">
        <authorList>
            <person name="Varghese N."/>
            <person name="Submissions S."/>
        </authorList>
    </citation>
    <scope>NUCLEOTIDE SEQUENCE [LARGE SCALE GENOMIC DNA]</scope>
    <source>
        <strain evidence="6">DSM 1551</strain>
    </source>
</reference>
<dbReference type="SUPFAM" id="SSF56349">
    <property type="entry name" value="DNA breaking-rejoining enzymes"/>
    <property type="match status" value="1"/>
</dbReference>
<dbReference type="Pfam" id="PF00589">
    <property type="entry name" value="Phage_integrase"/>
    <property type="match status" value="1"/>
</dbReference>
<keyword evidence="3" id="KW-0233">DNA recombination</keyword>
<dbReference type="PANTHER" id="PTHR30349:SF64">
    <property type="entry name" value="PROPHAGE INTEGRASE INTD-RELATED"/>
    <property type="match status" value="1"/>
</dbReference>
<dbReference type="PANTHER" id="PTHR30349">
    <property type="entry name" value="PHAGE INTEGRASE-RELATED"/>
    <property type="match status" value="1"/>
</dbReference>
<evidence type="ECO:0000259" key="4">
    <source>
        <dbReference type="PROSITE" id="PS51898"/>
    </source>
</evidence>
<dbReference type="Gene3D" id="1.10.150.130">
    <property type="match status" value="1"/>
</dbReference>
<keyword evidence="2" id="KW-0238">DNA-binding</keyword>
<dbReference type="GO" id="GO:0003677">
    <property type="term" value="F:DNA binding"/>
    <property type="evidence" value="ECO:0007669"/>
    <property type="project" value="UniProtKB-KW"/>
</dbReference>
<dbReference type="AlphaFoldDB" id="A0A1I0BDB4"/>
<dbReference type="PROSITE" id="PS51898">
    <property type="entry name" value="TYR_RECOMBINASE"/>
    <property type="match status" value="1"/>
</dbReference>
<protein>
    <submittedName>
        <fullName evidence="5">Site-specific recombinase XerD</fullName>
    </submittedName>
</protein>
<accession>A0A1I0BDB4</accession>
<evidence type="ECO:0000256" key="3">
    <source>
        <dbReference type="ARBA" id="ARBA00023172"/>
    </source>
</evidence>
<evidence type="ECO:0000313" key="6">
    <source>
        <dbReference type="Proteomes" id="UP000198558"/>
    </source>
</evidence>
<dbReference type="OrthoDB" id="9803188at2"/>
<keyword evidence="6" id="KW-1185">Reference proteome</keyword>
<dbReference type="Gene3D" id="1.10.443.10">
    <property type="entry name" value="Intergrase catalytic core"/>
    <property type="match status" value="1"/>
</dbReference>
<dbReference type="EMBL" id="FOIN01000001">
    <property type="protein sequence ID" value="SET04883.1"/>
    <property type="molecule type" value="Genomic_DNA"/>
</dbReference>
<dbReference type="Proteomes" id="UP000198558">
    <property type="component" value="Unassembled WGS sequence"/>
</dbReference>
<name>A0A1I0BDB4_9FIRM</name>
<dbReference type="InterPro" id="IPR002104">
    <property type="entry name" value="Integrase_catalytic"/>
</dbReference>
<gene>
    <name evidence="5" type="ORF">SAMN04489758_10176</name>
</gene>
<dbReference type="InterPro" id="IPR010998">
    <property type="entry name" value="Integrase_recombinase_N"/>
</dbReference>
<comment type="similarity">
    <text evidence="1">Belongs to the 'phage' integrase family.</text>
</comment>
<dbReference type="InterPro" id="IPR050090">
    <property type="entry name" value="Tyrosine_recombinase_XerCD"/>
</dbReference>
<dbReference type="RefSeq" id="WP_092351339.1">
    <property type="nucleotide sequence ID" value="NZ_FOIN01000001.1"/>
</dbReference>
<proteinExistence type="inferred from homology"/>
<evidence type="ECO:0000313" key="5">
    <source>
        <dbReference type="EMBL" id="SET04883.1"/>
    </source>
</evidence>
<evidence type="ECO:0000256" key="1">
    <source>
        <dbReference type="ARBA" id="ARBA00008857"/>
    </source>
</evidence>
<dbReference type="InterPro" id="IPR013762">
    <property type="entry name" value="Integrase-like_cat_sf"/>
</dbReference>
<organism evidence="5 6">
    <name type="scientific">Thomasclavelia cocleata</name>
    <dbReference type="NCBI Taxonomy" id="69824"/>
    <lineage>
        <taxon>Bacteria</taxon>
        <taxon>Bacillati</taxon>
        <taxon>Bacillota</taxon>
        <taxon>Erysipelotrichia</taxon>
        <taxon>Erysipelotrichales</taxon>
        <taxon>Coprobacillaceae</taxon>
        <taxon>Thomasclavelia</taxon>
    </lineage>
</organism>
<sequence length="397" mass="45866">MGKNLKGEELGVGYGQRKDNNKYYFRFNNRFGARETLLADSYREIQTLARKALKEDAQKKNATKNMTVKKLFEYWNDIYRVDIVKSTTRRKYRGVYNQLIKGRWANNSIKSIDTVFLKTEYSEISKIAAKGSLETWVYLVKGMFSMAYEEEFIGRNPSVSLKAPERLSKEKIPLTEDEISIFLTNAVPSIYFNVFIVALNTGLRVGEISGLKITDVDFENKTIYIHRQLHYLHDKNEIREDRYLVDSPKTKTSNRYIPINDAALKALKNQLALNKLILNKARVAKTVGNKYEELMFLNSNGTPVYERLCNDAIKKIIRNINLKRSPQNEFRKFTMHVLRVTFASKCYESGIDMKLIQKWLGHSKITTTMGIYVKLRAKDDLEKINIISTGTDLVQGG</sequence>
<dbReference type="CDD" id="cd01189">
    <property type="entry name" value="INT_ICEBs1_C_like"/>
    <property type="match status" value="1"/>
</dbReference>
<feature type="domain" description="Tyr recombinase" evidence="4">
    <location>
        <begin position="169"/>
        <end position="386"/>
    </location>
</feature>
<evidence type="ECO:0000256" key="2">
    <source>
        <dbReference type="ARBA" id="ARBA00023125"/>
    </source>
</evidence>
<dbReference type="GO" id="GO:0015074">
    <property type="term" value="P:DNA integration"/>
    <property type="evidence" value="ECO:0007669"/>
    <property type="project" value="InterPro"/>
</dbReference>
<dbReference type="GO" id="GO:0006310">
    <property type="term" value="P:DNA recombination"/>
    <property type="evidence" value="ECO:0007669"/>
    <property type="project" value="UniProtKB-KW"/>
</dbReference>